<dbReference type="SUPFAM" id="SSF55347">
    <property type="entry name" value="Glyceraldehyde-3-phosphate dehydrogenase-like, C-terminal domain"/>
    <property type="match status" value="1"/>
</dbReference>
<dbReference type="InterPro" id="IPR051450">
    <property type="entry name" value="Gfo/Idh/MocA_Oxidoreductases"/>
</dbReference>
<dbReference type="Pfam" id="PF22725">
    <property type="entry name" value="GFO_IDH_MocA_C3"/>
    <property type="match status" value="1"/>
</dbReference>
<dbReference type="Pfam" id="PF01408">
    <property type="entry name" value="GFO_IDH_MocA"/>
    <property type="match status" value="1"/>
</dbReference>
<accession>A0A1M7YJ84</accession>
<sequence length="453" mass="50539">MLCEEMEIKQTGNSEYGILVEFIVVKSERSMVIKMKLAVIGAGQRGMIYAKIASTYPDVEITAVAEPSEERRNFAAESLDLSKDMLFDNTDAFFHQGRLADAVIIATMDQDHYKQTMKALECGYHILLEKPISPNPAECLEIMEAANAKNLNVIVCHVLRYTNFFMTMKAILDSNELGKVVTIEHSENIGNFHMAHSFVRGNWRRKDLSSPLIMQKSCHDMDILTWLVGSEAGRISSFGNLTYFKEDNAPANSGKRCLDCQAAAKCRFDARKVYLPIAGEWPATAVSTVQTKEGLMEAFRKGPYGRCVYRCDNDVCDNQVTIIEFENGVTASFHLSGFTNRISRTIKVMCEHGEIKGDDGLNTIEVTRFASNANEAYEKRVIYPGVVNSGHGGGDSGLMDDFISLMKMDSDISKSSINKSVESHVMAYAAEQSRISGQVIDICNLKKEIKEEW</sequence>
<evidence type="ECO:0000259" key="2">
    <source>
        <dbReference type="Pfam" id="PF22725"/>
    </source>
</evidence>
<dbReference type="GO" id="GO:0000166">
    <property type="term" value="F:nucleotide binding"/>
    <property type="evidence" value="ECO:0007669"/>
    <property type="project" value="InterPro"/>
</dbReference>
<name>A0A1M7YJ84_9FIRM</name>
<dbReference type="PANTHER" id="PTHR43377:SF2">
    <property type="entry name" value="BINDING ROSSMANN FOLD OXIDOREDUCTASE, PUTATIVE (AFU_ORTHOLOGUE AFUA_4G00560)-RELATED"/>
    <property type="match status" value="1"/>
</dbReference>
<dbReference type="Proteomes" id="UP000184612">
    <property type="component" value="Unassembled WGS sequence"/>
</dbReference>
<dbReference type="Gene3D" id="3.30.360.10">
    <property type="entry name" value="Dihydrodipicolinate Reductase, domain 2"/>
    <property type="match status" value="1"/>
</dbReference>
<feature type="domain" description="Gfo/Idh/MocA-like oxidoreductase N-terminal" evidence="1">
    <location>
        <begin position="36"/>
        <end position="155"/>
    </location>
</feature>
<protein>
    <submittedName>
        <fullName evidence="3">Oxidoreductase family, C-terminal alpha/beta domain</fullName>
    </submittedName>
</protein>
<dbReference type="AlphaFoldDB" id="A0A1M7YJ84"/>
<gene>
    <name evidence="3" type="ORF">SAMN02745217_03776</name>
</gene>
<evidence type="ECO:0000313" key="4">
    <source>
        <dbReference type="Proteomes" id="UP000184612"/>
    </source>
</evidence>
<dbReference type="SUPFAM" id="SSF51735">
    <property type="entry name" value="NAD(P)-binding Rossmann-fold domains"/>
    <property type="match status" value="1"/>
</dbReference>
<dbReference type="STRING" id="1121345.SAMN02745217_03776"/>
<dbReference type="InterPro" id="IPR000683">
    <property type="entry name" value="Gfo/Idh/MocA-like_OxRdtase_N"/>
</dbReference>
<organism evidence="3 4">
    <name type="scientific">Anaerocolumna xylanovorans DSM 12503</name>
    <dbReference type="NCBI Taxonomy" id="1121345"/>
    <lineage>
        <taxon>Bacteria</taxon>
        <taxon>Bacillati</taxon>
        <taxon>Bacillota</taxon>
        <taxon>Clostridia</taxon>
        <taxon>Lachnospirales</taxon>
        <taxon>Lachnospiraceae</taxon>
        <taxon>Anaerocolumna</taxon>
    </lineage>
</organism>
<dbReference type="PANTHER" id="PTHR43377">
    <property type="entry name" value="BILIVERDIN REDUCTASE A"/>
    <property type="match status" value="1"/>
</dbReference>
<evidence type="ECO:0000259" key="1">
    <source>
        <dbReference type="Pfam" id="PF01408"/>
    </source>
</evidence>
<evidence type="ECO:0000313" key="3">
    <source>
        <dbReference type="EMBL" id="SHO52679.1"/>
    </source>
</evidence>
<dbReference type="InterPro" id="IPR036291">
    <property type="entry name" value="NAD(P)-bd_dom_sf"/>
</dbReference>
<reference evidence="3 4" key="1">
    <citation type="submission" date="2016-12" db="EMBL/GenBank/DDBJ databases">
        <authorList>
            <person name="Song W.-J."/>
            <person name="Kurnit D.M."/>
        </authorList>
    </citation>
    <scope>NUCLEOTIDE SEQUENCE [LARGE SCALE GENOMIC DNA]</scope>
    <source>
        <strain evidence="3 4">DSM 12503</strain>
    </source>
</reference>
<dbReference type="EMBL" id="FRFD01000011">
    <property type="protein sequence ID" value="SHO52679.1"/>
    <property type="molecule type" value="Genomic_DNA"/>
</dbReference>
<dbReference type="Gene3D" id="3.40.50.720">
    <property type="entry name" value="NAD(P)-binding Rossmann-like Domain"/>
    <property type="match status" value="1"/>
</dbReference>
<keyword evidence="4" id="KW-1185">Reference proteome</keyword>
<dbReference type="InterPro" id="IPR055170">
    <property type="entry name" value="GFO_IDH_MocA-like_dom"/>
</dbReference>
<proteinExistence type="predicted"/>
<feature type="domain" description="GFO/IDH/MocA-like oxidoreductase" evidence="2">
    <location>
        <begin position="165"/>
        <end position="355"/>
    </location>
</feature>